<dbReference type="CDD" id="cd15482">
    <property type="entry name" value="Sialidase_non-viral"/>
    <property type="match status" value="1"/>
</dbReference>
<reference evidence="2" key="2">
    <citation type="submission" date="2024-01" db="EMBL/GenBank/DDBJ databases">
        <title>Comparative genomics of Cryptococcus and Kwoniella reveals pathogenesis evolution and contrasting modes of karyotype evolution via chromosome fusion or intercentromeric recombination.</title>
        <authorList>
            <person name="Coelho M.A."/>
            <person name="David-Palma M."/>
            <person name="Shea T."/>
            <person name="Bowers K."/>
            <person name="McGinley-Smith S."/>
            <person name="Mohammad A.W."/>
            <person name="Gnirke A."/>
            <person name="Yurkov A.M."/>
            <person name="Nowrousian M."/>
            <person name="Sun S."/>
            <person name="Cuomo C.A."/>
            <person name="Heitman J."/>
        </authorList>
    </citation>
    <scope>NUCLEOTIDE SEQUENCE</scope>
    <source>
        <strain evidence="2">CBS 12478</strain>
    </source>
</reference>
<name>A0AAJ8LNH1_9TREE</name>
<evidence type="ECO:0000313" key="2">
    <source>
        <dbReference type="EMBL" id="WWD19929.1"/>
    </source>
</evidence>
<dbReference type="SUPFAM" id="SSF50939">
    <property type="entry name" value="Sialidases"/>
    <property type="match status" value="1"/>
</dbReference>
<reference evidence="2" key="1">
    <citation type="submission" date="2017-08" db="EMBL/GenBank/DDBJ databases">
        <authorList>
            <person name="Cuomo C."/>
            <person name="Billmyre B."/>
            <person name="Heitman J."/>
        </authorList>
    </citation>
    <scope>NUCLEOTIDE SEQUENCE</scope>
    <source>
        <strain evidence="2">CBS 12478</strain>
    </source>
</reference>
<evidence type="ECO:0000313" key="3">
    <source>
        <dbReference type="Proteomes" id="UP000322225"/>
    </source>
</evidence>
<dbReference type="InterPro" id="IPR036278">
    <property type="entry name" value="Sialidase_sf"/>
</dbReference>
<dbReference type="GeneID" id="43589498"/>
<gene>
    <name evidence="2" type="ORF">CI109_104401</name>
</gene>
<dbReference type="AlphaFoldDB" id="A0AAJ8LNH1"/>
<dbReference type="Pfam" id="PF13088">
    <property type="entry name" value="BNR_2"/>
    <property type="match status" value="1"/>
</dbReference>
<dbReference type="PANTHER" id="PTHR43752">
    <property type="entry name" value="BNR/ASP-BOX REPEAT FAMILY PROTEIN"/>
    <property type="match status" value="1"/>
</dbReference>
<feature type="domain" description="Sialidase" evidence="1">
    <location>
        <begin position="32"/>
        <end position="349"/>
    </location>
</feature>
<proteinExistence type="predicted"/>
<evidence type="ECO:0000259" key="1">
    <source>
        <dbReference type="Pfam" id="PF13088"/>
    </source>
</evidence>
<protein>
    <recommendedName>
        <fullName evidence="1">Sialidase domain-containing protein</fullName>
    </recommendedName>
</protein>
<dbReference type="EMBL" id="CP144057">
    <property type="protein sequence ID" value="WWD19929.1"/>
    <property type="molecule type" value="Genomic_DNA"/>
</dbReference>
<dbReference type="Proteomes" id="UP000322225">
    <property type="component" value="Chromosome 7"/>
</dbReference>
<dbReference type="PANTHER" id="PTHR43752:SF2">
    <property type="entry name" value="BNR_ASP-BOX REPEAT FAMILY PROTEIN"/>
    <property type="match status" value="1"/>
</dbReference>
<dbReference type="InterPro" id="IPR011040">
    <property type="entry name" value="Sialidase"/>
</dbReference>
<accession>A0AAJ8LNH1</accession>
<keyword evidence="3" id="KW-1185">Reference proteome</keyword>
<dbReference type="Gene3D" id="2.120.10.10">
    <property type="match status" value="1"/>
</dbReference>
<dbReference type="KEGG" id="ksn:43589498"/>
<dbReference type="RefSeq" id="XP_065823558.1">
    <property type="nucleotide sequence ID" value="XM_065967486.1"/>
</dbReference>
<organism evidence="2 3">
    <name type="scientific">Kwoniella shandongensis</name>
    <dbReference type="NCBI Taxonomy" id="1734106"/>
    <lineage>
        <taxon>Eukaryota</taxon>
        <taxon>Fungi</taxon>
        <taxon>Dikarya</taxon>
        <taxon>Basidiomycota</taxon>
        <taxon>Agaricomycotina</taxon>
        <taxon>Tremellomycetes</taxon>
        <taxon>Tremellales</taxon>
        <taxon>Cryptococcaceae</taxon>
        <taxon>Kwoniella</taxon>
    </lineage>
</organism>
<sequence>MTPRIERDFLVKDDPRQSEVHCSTVQAASGVVYATWFGGSKEGHGDVKIWFSRRVNDTRSSPRVIAGQEDIVHWNPVSFLPSPIEDPKHLIVYYKTGTPIPSWRTYYIISHDGGETFSSPVELVPGEAGSGGRGPQKNPPIILSNGDWIAGSSREVTLENGKGLWDAYIDIAPKPDPTTPESESFTQGEKWIRSEFVALPEDRGVEGGSFPGEGVIQPSLWESGDKPGHVHMFMRSSVGRIVRSDSKDYGKTWSRGYKTDLPNNNSGQCVTRLRDNRLVVALNPVPINWGPRTPLILKISSDDGETWQDWCTLEDSPVPEGFEKVVALETGIVNDGKGEFSYPTVTPTAHDDKVGVWVSYTWQRRGVVVCKITDE</sequence>